<dbReference type="AlphaFoldDB" id="A0A182JMS9"/>
<organism evidence="2">
    <name type="scientific">Anopheles atroparvus</name>
    <name type="common">European mosquito</name>
    <dbReference type="NCBI Taxonomy" id="41427"/>
    <lineage>
        <taxon>Eukaryota</taxon>
        <taxon>Metazoa</taxon>
        <taxon>Ecdysozoa</taxon>
        <taxon>Arthropoda</taxon>
        <taxon>Hexapoda</taxon>
        <taxon>Insecta</taxon>
        <taxon>Pterygota</taxon>
        <taxon>Neoptera</taxon>
        <taxon>Endopterygota</taxon>
        <taxon>Diptera</taxon>
        <taxon>Nematocera</taxon>
        <taxon>Culicoidea</taxon>
        <taxon>Culicidae</taxon>
        <taxon>Anophelinae</taxon>
        <taxon>Anopheles</taxon>
    </lineage>
</organism>
<evidence type="ECO:0000256" key="1">
    <source>
        <dbReference type="SAM" id="MobiDB-lite"/>
    </source>
</evidence>
<feature type="compositionally biased region" description="Low complexity" evidence="1">
    <location>
        <begin position="766"/>
        <end position="775"/>
    </location>
</feature>
<feature type="compositionally biased region" description="Low complexity" evidence="1">
    <location>
        <begin position="746"/>
        <end position="757"/>
    </location>
</feature>
<dbReference type="InterPro" id="IPR051053">
    <property type="entry name" value="ECH/Chromodomain_protein"/>
</dbReference>
<feature type="region of interest" description="Disordered" evidence="1">
    <location>
        <begin position="641"/>
        <end position="717"/>
    </location>
</feature>
<protein>
    <submittedName>
        <fullName evidence="2">Uncharacterized protein</fullName>
    </submittedName>
</protein>
<feature type="region of interest" description="Disordered" evidence="1">
    <location>
        <begin position="823"/>
        <end position="861"/>
    </location>
</feature>
<dbReference type="VEuPathDB" id="VectorBase:AATE020995"/>
<dbReference type="Pfam" id="PF00378">
    <property type="entry name" value="ECH_1"/>
    <property type="match status" value="1"/>
</dbReference>
<dbReference type="PANTHER" id="PTHR43684">
    <property type="match status" value="1"/>
</dbReference>
<dbReference type="InterPro" id="IPR001753">
    <property type="entry name" value="Enoyl-CoA_hydra/iso"/>
</dbReference>
<feature type="compositionally biased region" description="Low complexity" evidence="1">
    <location>
        <begin position="288"/>
        <end position="298"/>
    </location>
</feature>
<feature type="compositionally biased region" description="Polar residues" evidence="1">
    <location>
        <begin position="687"/>
        <end position="710"/>
    </location>
</feature>
<feature type="compositionally biased region" description="Polar residues" evidence="1">
    <location>
        <begin position="377"/>
        <end position="387"/>
    </location>
</feature>
<feature type="compositionally biased region" description="Basic and acidic residues" evidence="1">
    <location>
        <begin position="9"/>
        <end position="20"/>
    </location>
</feature>
<dbReference type="STRING" id="41427.A0A182JMS9"/>
<feature type="compositionally biased region" description="Basic and acidic residues" evidence="1">
    <location>
        <begin position="352"/>
        <end position="363"/>
    </location>
</feature>
<dbReference type="PANTHER" id="PTHR43684:SF13">
    <property type="entry name" value="CHROMODOMAIN Y-LIKE PROTEIN"/>
    <property type="match status" value="1"/>
</dbReference>
<reference evidence="2" key="1">
    <citation type="submission" date="2022-08" db="UniProtKB">
        <authorList>
            <consortium name="EnsemblMetazoa"/>
        </authorList>
    </citation>
    <scope>IDENTIFICATION</scope>
    <source>
        <strain evidence="2">EBRO</strain>
    </source>
</reference>
<proteinExistence type="predicted"/>
<evidence type="ECO:0000313" key="2">
    <source>
        <dbReference type="EnsemblMetazoa" id="AATE020995-PA.1"/>
    </source>
</evidence>
<feature type="compositionally biased region" description="Basic and acidic residues" evidence="1">
    <location>
        <begin position="430"/>
        <end position="443"/>
    </location>
</feature>
<name>A0A182JMS9_ANOAO</name>
<dbReference type="SUPFAM" id="SSF52096">
    <property type="entry name" value="ClpP/crotonase"/>
    <property type="match status" value="1"/>
</dbReference>
<dbReference type="CDD" id="cd06558">
    <property type="entry name" value="crotonase-like"/>
    <property type="match status" value="1"/>
</dbReference>
<feature type="compositionally biased region" description="Basic and acidic residues" evidence="1">
    <location>
        <begin position="63"/>
        <end position="73"/>
    </location>
</feature>
<sequence>MSEPKSFAVKKDSKETKNKQYNEGSAFSNIADDGLLTGPSVKTAEDATLLSDDENKTLTMLEPPKKPSGRDCENVGLPALTPLTKKPGRDDAKHTMPTAVVKSPANPVQPKKSLLKPIVTTRDLLKTLKEQTKTSKPPPVELPSKEGLLQKMRERLSKQIEIKSTSAATPATPTKEMDTSGAIEIPQDLILSSEIPATSISSIDTKETELEDHDLIAILEGNDVEIRENATEIEVCVGTSASAEGIGEMEIYFVDQDEVQKAKKEREKEIARRQMESLPKYPKKRVTATKASAKPTPADELPSAKATGKGTPAEAAKQPVQDALSKIPPGVTIKGQTTIRPVEAKSSAGMPTKEEKVPKEKNSTGRVAKAAKEIAGRTSSPVVQPTKISPAKMKSPPVSPQTPTKSTELVDSLVSDWDDEPVGSQQAAAVKEDKSNTAKEDSKPIVTSVTVEEAAPEDVKFATPMLPVAGEPRRVIKKKIIWDPSDATVPFSVLVKSNRGNAPASQAPLKENPILGSMRRKRADSVAVRMFDVPSRAAPKRALTPEPVRVPLPEPEPSETVAENNNITGTKALLDAKSKKRKKNEIERLLADEGAINMLYEIECEASQKDLLKNTAVDTNDEDEKLLAKTKIITDAVINQGKSPTEGTSQQGLRVRAKRAVTPSNPQASASVDPAIPKSDAGGGEVSPNTTRSSPVAVKKSNNGPANTVLTGARKRKNPSTFKDWDFVYNAQGGDDAMIIRRRSNSSYSSSCASPRRLSVDQSFESSTGASSSATKPPKQEQIVDDSFLFAKPTKPATAAPEELQVDPSLLANMRGKLTKALKNIKGDPAEPTAKKTGSPPNATNSTVPKQPQAKRKVTTKAAPVSPVLLGEVSTSGEYVVSPSGELVKQVDRSNETVETQLKEMKQISGVLNGEYVEIVLKTKGVVASGVESASALNDVFSMEAMTELTEVFTLLEKQPRVTAVLLMSAGDHFSRGIDLGHLVQPIHKRKASAEEMGECLKSFLKALISFSKPIVAAVHGDVLGMGVTILPVFDIVLAQTGSSFTTPYGTLGYLPEAMKAFTSCRTLKPKALSDLLLQGKRLTTAAALDYGLVTEMIPADRFSERARALVKKVASQSAQAMQSIKQHQRREFLSKLDFVLSLEQKKHTQQWITVECQQKFKLFVSKEGELGKMS</sequence>
<feature type="compositionally biased region" description="Polar residues" evidence="1">
    <location>
        <begin position="839"/>
        <end position="850"/>
    </location>
</feature>
<feature type="region of interest" description="Disordered" evidence="1">
    <location>
        <begin position="1"/>
        <end position="116"/>
    </location>
</feature>
<dbReference type="InterPro" id="IPR029045">
    <property type="entry name" value="ClpP/crotonase-like_dom_sf"/>
</dbReference>
<feature type="compositionally biased region" description="Polar residues" evidence="1">
    <location>
        <begin position="641"/>
        <end position="652"/>
    </location>
</feature>
<accession>A0A182JMS9</accession>
<feature type="region of interest" description="Disordered" evidence="1">
    <location>
        <begin position="746"/>
        <end position="782"/>
    </location>
</feature>
<dbReference type="EnsemblMetazoa" id="AATE020995-RA">
    <property type="protein sequence ID" value="AATE020995-PA.1"/>
    <property type="gene ID" value="AATE020995"/>
</dbReference>
<feature type="region of interest" description="Disordered" evidence="1">
    <location>
        <begin position="271"/>
        <end position="449"/>
    </location>
</feature>
<feature type="region of interest" description="Disordered" evidence="1">
    <location>
        <begin position="538"/>
        <end position="567"/>
    </location>
</feature>
<dbReference type="Gene3D" id="3.90.226.10">
    <property type="entry name" value="2-enoyl-CoA Hydratase, Chain A, domain 1"/>
    <property type="match status" value="1"/>
</dbReference>